<gene>
    <name evidence="10" type="primary">LOC106463033</name>
</gene>
<evidence type="ECO:0000313" key="10">
    <source>
        <dbReference type="RefSeq" id="XP_013778457.2"/>
    </source>
</evidence>
<feature type="region of interest" description="Disordered" evidence="7">
    <location>
        <begin position="358"/>
        <end position="386"/>
    </location>
</feature>
<dbReference type="PANTHER" id="PTHR24348">
    <property type="entry name" value="SERINE/THREONINE-PROTEIN KINASE UNC-51-RELATED"/>
    <property type="match status" value="1"/>
</dbReference>
<dbReference type="InterPro" id="IPR048941">
    <property type="entry name" value="ATG1-like_MIT2"/>
</dbReference>
<dbReference type="Pfam" id="PF21127">
    <property type="entry name" value="ATG1-like_MIT2"/>
    <property type="match status" value="1"/>
</dbReference>
<reference evidence="10" key="1">
    <citation type="submission" date="2025-08" db="UniProtKB">
        <authorList>
            <consortium name="RefSeq"/>
        </authorList>
    </citation>
    <scope>IDENTIFICATION</scope>
    <source>
        <tissue evidence="10">Muscle</tissue>
    </source>
</reference>
<evidence type="ECO:0000313" key="9">
    <source>
        <dbReference type="Proteomes" id="UP000694941"/>
    </source>
</evidence>
<name>A0ABM1BB50_LIMPO</name>
<dbReference type="PANTHER" id="PTHR24348:SF22">
    <property type="entry name" value="NON-SPECIFIC SERINE_THREONINE PROTEIN KINASE"/>
    <property type="match status" value="1"/>
</dbReference>
<dbReference type="Gene3D" id="1.10.510.10">
    <property type="entry name" value="Transferase(Phosphotransferase) domain 1"/>
    <property type="match status" value="1"/>
</dbReference>
<keyword evidence="5 6" id="KW-0067">ATP-binding</keyword>
<dbReference type="InterPro" id="IPR017441">
    <property type="entry name" value="Protein_kinase_ATP_BS"/>
</dbReference>
<evidence type="ECO:0000256" key="6">
    <source>
        <dbReference type="PROSITE-ProRule" id="PRU10141"/>
    </source>
</evidence>
<accession>A0ABM1BB50</accession>
<feature type="region of interest" description="Disordered" evidence="7">
    <location>
        <begin position="408"/>
        <end position="444"/>
    </location>
</feature>
<dbReference type="Gene3D" id="3.30.200.20">
    <property type="entry name" value="Phosphorylase Kinase, domain 1"/>
    <property type="match status" value="1"/>
</dbReference>
<sequence length="906" mass="101609">MESVGEFEYSTKDLIGHGAFAVVFKGRHKRKKDLTVAIKSITKKNIAKSQNLLAKEIKILQELTELHHENVVALLECKFCNGGDLADYFHANGTLSEAVLQLFLRQIAEAMKALNAKDIVHRDLKPQNILLCHSGKSSPKPNEITLKIADFGFARFLEEGVMAMTLCGSPMYMAPEVIMSIKYDAKADLWSIGTIIFQGFTGRAPFQAQTPQALKQYYEKNPNLVPKIPTGMSPELADLLLRLLKRNAKDRMDFDEFFSHPFLKPPTKKNVSSSGRKRRSISPDGCQATDNIHPSYHGWREERNRNEAIREGRTDRVKLAFPNTKQTAQNVNKTSPCSPDDQEFSMVPGRLPGDQIENGNFGEPPSRRFSGPRSFLPRPVSSVSPPVKKLTTLAPSVKTANVFLPSRPPTTLRLPSTTTSVAPTDNYTAPSKPTHPSEPIPVPSQKDAYQKIKRSLEETLNGLKGFQTEDASSGIQTLRFSPLSPQVQPPKEQETDALVRYENNSSGLMDVTTVPSRVATTNYVEEPDSSDADGEAAQGATGRQELHRPEHPMENFLIAMEKVDFCGNFNSYFLQQIGLAFGKGDEYYAHSHSSRKSVPEDMNSQVEGMKQEEFPLQRSGSSGQLEQTLNYGREDREPYVKKRTLSSHPEKMRRYSTGGYEGFEDYPMESANTEEPEMLLGPEFQEDTILEKEHNETLAKLNFVLALVNCILELAKSKGTPAGSLNDSALKVQKYEGEAPPVSEGYRRAEQLVLYMRALQLLSSSLQLSRQEVHGDRLKPSPQVHYVLHTMKERFHYCLNMCKSLSSSGILQATGVDPTSCNIAADRLLYDYAIEMCQSAALEELFGKNPKKCLQHYQTAQILLHSLAHQITNEEDKKLLNKYRDAVERRLFLIHRQSHMDAYDSV</sequence>
<dbReference type="InterPro" id="IPR045269">
    <property type="entry name" value="Atg1-like"/>
</dbReference>
<feature type="region of interest" description="Disordered" evidence="7">
    <location>
        <begin position="644"/>
        <end position="665"/>
    </location>
</feature>
<dbReference type="InterPro" id="IPR011009">
    <property type="entry name" value="Kinase-like_dom_sf"/>
</dbReference>
<feature type="compositionally biased region" description="Polar residues" evidence="7">
    <location>
        <begin position="421"/>
        <end position="431"/>
    </location>
</feature>
<evidence type="ECO:0000259" key="8">
    <source>
        <dbReference type="PROSITE" id="PS50011"/>
    </source>
</evidence>
<evidence type="ECO:0000256" key="2">
    <source>
        <dbReference type="ARBA" id="ARBA00022679"/>
    </source>
</evidence>
<proteinExistence type="predicted"/>
<feature type="binding site" evidence="6">
    <location>
        <position position="39"/>
    </location>
    <ligand>
        <name>ATP</name>
        <dbReference type="ChEBI" id="CHEBI:30616"/>
    </ligand>
</feature>
<feature type="compositionally biased region" description="Polar residues" evidence="7">
    <location>
        <begin position="618"/>
        <end position="630"/>
    </location>
</feature>
<feature type="region of interest" description="Disordered" evidence="7">
    <location>
        <begin position="616"/>
        <end position="635"/>
    </location>
</feature>
<keyword evidence="9" id="KW-1185">Reference proteome</keyword>
<keyword evidence="4" id="KW-0418">Kinase</keyword>
<organism evidence="9 10">
    <name type="scientific">Limulus polyphemus</name>
    <name type="common">Atlantic horseshoe crab</name>
    <dbReference type="NCBI Taxonomy" id="6850"/>
    <lineage>
        <taxon>Eukaryota</taxon>
        <taxon>Metazoa</taxon>
        <taxon>Ecdysozoa</taxon>
        <taxon>Arthropoda</taxon>
        <taxon>Chelicerata</taxon>
        <taxon>Merostomata</taxon>
        <taxon>Xiphosura</taxon>
        <taxon>Limulidae</taxon>
        <taxon>Limulus</taxon>
    </lineage>
</organism>
<feature type="region of interest" description="Disordered" evidence="7">
    <location>
        <begin position="266"/>
        <end position="296"/>
    </location>
</feature>
<dbReference type="PROSITE" id="PS00108">
    <property type="entry name" value="PROTEIN_KINASE_ST"/>
    <property type="match status" value="1"/>
</dbReference>
<dbReference type="PROSITE" id="PS00107">
    <property type="entry name" value="PROTEIN_KINASE_ATP"/>
    <property type="match status" value="1"/>
</dbReference>
<dbReference type="SMART" id="SM00220">
    <property type="entry name" value="S_TKc"/>
    <property type="match status" value="1"/>
</dbReference>
<evidence type="ECO:0000256" key="4">
    <source>
        <dbReference type="ARBA" id="ARBA00022777"/>
    </source>
</evidence>
<dbReference type="InterPro" id="IPR022708">
    <property type="entry name" value="Atg1-like_tMIT"/>
</dbReference>
<dbReference type="Pfam" id="PF00069">
    <property type="entry name" value="Pkinase"/>
    <property type="match status" value="1"/>
</dbReference>
<dbReference type="SUPFAM" id="SSF56112">
    <property type="entry name" value="Protein kinase-like (PK-like)"/>
    <property type="match status" value="1"/>
</dbReference>
<evidence type="ECO:0000256" key="5">
    <source>
        <dbReference type="ARBA" id="ARBA00022840"/>
    </source>
</evidence>
<feature type="region of interest" description="Disordered" evidence="7">
    <location>
        <begin position="523"/>
        <end position="549"/>
    </location>
</feature>
<dbReference type="GeneID" id="106463033"/>
<keyword evidence="2" id="KW-0808">Transferase</keyword>
<dbReference type="Pfam" id="PF12063">
    <property type="entry name" value="ATG1-like_MIT1"/>
    <property type="match status" value="1"/>
</dbReference>
<dbReference type="RefSeq" id="XP_013778457.2">
    <property type="nucleotide sequence ID" value="XM_013923003.2"/>
</dbReference>
<dbReference type="PROSITE" id="PS50011">
    <property type="entry name" value="PROTEIN_KINASE_DOM"/>
    <property type="match status" value="1"/>
</dbReference>
<evidence type="ECO:0000256" key="3">
    <source>
        <dbReference type="ARBA" id="ARBA00022741"/>
    </source>
</evidence>
<dbReference type="EC" id="2.7.11.1" evidence="1"/>
<feature type="compositionally biased region" description="Acidic residues" evidence="7">
    <location>
        <begin position="525"/>
        <end position="534"/>
    </location>
</feature>
<evidence type="ECO:0000256" key="1">
    <source>
        <dbReference type="ARBA" id="ARBA00012513"/>
    </source>
</evidence>
<evidence type="ECO:0000256" key="7">
    <source>
        <dbReference type="SAM" id="MobiDB-lite"/>
    </source>
</evidence>
<keyword evidence="3 6" id="KW-0547">Nucleotide-binding</keyword>
<protein>
    <recommendedName>
        <fullName evidence="1">non-specific serine/threonine protein kinase</fullName>
        <ecNumber evidence="1">2.7.11.1</ecNumber>
    </recommendedName>
</protein>
<dbReference type="Proteomes" id="UP000694941">
    <property type="component" value="Unplaced"/>
</dbReference>
<feature type="domain" description="Protein kinase" evidence="8">
    <location>
        <begin position="9"/>
        <end position="263"/>
    </location>
</feature>
<dbReference type="InterPro" id="IPR000719">
    <property type="entry name" value="Prot_kinase_dom"/>
</dbReference>
<dbReference type="InterPro" id="IPR008271">
    <property type="entry name" value="Ser/Thr_kinase_AS"/>
</dbReference>
<feature type="compositionally biased region" description="Low complexity" evidence="7">
    <location>
        <begin position="409"/>
        <end position="420"/>
    </location>
</feature>